<keyword evidence="2" id="KW-1185">Reference proteome</keyword>
<proteinExistence type="predicted"/>
<name>A0ACC3TVF0_9ASCO</name>
<reference evidence="2" key="1">
    <citation type="journal article" date="2024" name="Front. Bioeng. Biotechnol.">
        <title>Genome-scale model development and genomic sequencing of the oleaginous clade Lipomyces.</title>
        <authorList>
            <person name="Czajka J.J."/>
            <person name="Han Y."/>
            <person name="Kim J."/>
            <person name="Mondo S.J."/>
            <person name="Hofstad B.A."/>
            <person name="Robles A."/>
            <person name="Haridas S."/>
            <person name="Riley R."/>
            <person name="LaButti K."/>
            <person name="Pangilinan J."/>
            <person name="Andreopoulos W."/>
            <person name="Lipzen A."/>
            <person name="Yan J."/>
            <person name="Wang M."/>
            <person name="Ng V."/>
            <person name="Grigoriev I.V."/>
            <person name="Spatafora J.W."/>
            <person name="Magnuson J.K."/>
            <person name="Baker S.E."/>
            <person name="Pomraning K.R."/>
        </authorList>
    </citation>
    <scope>NUCLEOTIDE SEQUENCE [LARGE SCALE GENOMIC DNA]</scope>
    <source>
        <strain evidence="2">CBS 10300</strain>
    </source>
</reference>
<comment type="caution">
    <text evidence="1">The sequence shown here is derived from an EMBL/GenBank/DDBJ whole genome shotgun (WGS) entry which is preliminary data.</text>
</comment>
<gene>
    <name evidence="1" type="ORF">V1517DRAFT_315818</name>
</gene>
<organism evidence="1 2">
    <name type="scientific">Lipomyces orientalis</name>
    <dbReference type="NCBI Taxonomy" id="1233043"/>
    <lineage>
        <taxon>Eukaryota</taxon>
        <taxon>Fungi</taxon>
        <taxon>Dikarya</taxon>
        <taxon>Ascomycota</taxon>
        <taxon>Saccharomycotina</taxon>
        <taxon>Lipomycetes</taxon>
        <taxon>Lipomycetales</taxon>
        <taxon>Lipomycetaceae</taxon>
        <taxon>Lipomyces</taxon>
    </lineage>
</organism>
<sequence length="1100" mass="123495">MKNLRDLVPALSVCFRSPSVRNCRPSRITRGCDRLKRRSIRSALGQWLLLSNISLARLNCRHLVTPISLCGSRYYTTERSMASARSSKSPNRGRSKASSYSDALEQGLLVTDDSQADIDELVHIADNDKVDKSYPTVLHDAKNNMERLPNCVLLTRVGSFYELYFHQAEEYAPLLNLRLAKKKTAHGPVSMAGFPFMHLDRYLKILVQELHKYVAISEEFPNVNAKSGTSHKTAAISDLATLELQNSDDSDSAKTKNNLYIRKVCRIITPGTLIDEKFLDPTQNNYLLAISLRQMSRPQLQSDGIEDPEADKFHIGLAWLDFSTGDFLTQVSSSATIISDLARISPNEILLDKRLKSGIAQKLFRQIEEQQYFITYENFTETGRSSKVSSDLNDDELLTERGNFLSVWSGYFEGEGLELALLSNLEYDELSACNDLLHYVKEMLPGTKIKLQAPVRRIPVDNMLIDASSLRALEIKKTLRDQLTSGSLLNTIKRTVTKSGTRLLSDWLSSPATSIATIHQRQDLVQTFLNDKHLHEMVILYLKRTHDTNRVLQRLSLGRGDAEDMLGLLQSIKNTARLGTMLEEHVHTNAAENSSASKGLGVLLERLTDLSDLEKLISGAFDQDMIIRRLSTEEKREAETLMYMEAKDGLDSMFPIEKSPKRKPQTRKGAPIETMEIMKRNASRTLLRLHNSLDETIIARDQLENDLRKLLGPTLDLRWSPALGYYVHASGKDIARFEGTETIHGNTTARCIISRKNTRSYHLDKWTVIGNRIDSYKVLIRFEERKIFHSIRQTVLARMSHIRRNARVLDELDVACSFTTLAHERKLVRPVLHNGIAHNVIGGRHPTVEYGLQEKGVSFVPNDCFLGTEERLWLITGPNMGGKSTFLRQNALMNILAQAGSFVPANFAELGIVDQIFSRVGSADNLYRDESTFMVEMLETANILNHATPRSFVIMDEIGRGTTPVEGLAVAYGCLHHLYHVNQSRTLFATHFHDLAGMIKDLPHAACYCTDLKEGENGTFYFIHKLRRGVNHRSHALHVAKLAGVPSAAIDVAEKALCKLEKSQLGVNEVVPSGYDGKSAACRVLHGKMSDNDPAFAVGK</sequence>
<protein>
    <submittedName>
        <fullName evidence="1">Muts domain V-domain-containing protein</fullName>
    </submittedName>
</protein>
<evidence type="ECO:0000313" key="2">
    <source>
        <dbReference type="Proteomes" id="UP001489719"/>
    </source>
</evidence>
<dbReference type="EMBL" id="MU970044">
    <property type="protein sequence ID" value="KAK9325030.1"/>
    <property type="molecule type" value="Genomic_DNA"/>
</dbReference>
<evidence type="ECO:0000313" key="1">
    <source>
        <dbReference type="EMBL" id="KAK9325030.1"/>
    </source>
</evidence>
<accession>A0ACC3TVF0</accession>
<dbReference type="Proteomes" id="UP001489719">
    <property type="component" value="Unassembled WGS sequence"/>
</dbReference>